<dbReference type="AlphaFoldDB" id="A0A9P4MNK2"/>
<organism evidence="6 7">
    <name type="scientific">Delitschia confertaspora ATCC 74209</name>
    <dbReference type="NCBI Taxonomy" id="1513339"/>
    <lineage>
        <taxon>Eukaryota</taxon>
        <taxon>Fungi</taxon>
        <taxon>Dikarya</taxon>
        <taxon>Ascomycota</taxon>
        <taxon>Pezizomycotina</taxon>
        <taxon>Dothideomycetes</taxon>
        <taxon>Pleosporomycetidae</taxon>
        <taxon>Pleosporales</taxon>
        <taxon>Delitschiaceae</taxon>
        <taxon>Delitschia</taxon>
    </lineage>
</organism>
<dbReference type="Proteomes" id="UP000799536">
    <property type="component" value="Unassembled WGS sequence"/>
</dbReference>
<dbReference type="SMART" id="SM01158">
    <property type="entry name" value="DUF1741"/>
    <property type="match status" value="1"/>
</dbReference>
<evidence type="ECO:0000256" key="2">
    <source>
        <dbReference type="ARBA" id="ARBA00022692"/>
    </source>
</evidence>
<evidence type="ECO:0000313" key="6">
    <source>
        <dbReference type="EMBL" id="KAF2199599.1"/>
    </source>
</evidence>
<protein>
    <submittedName>
        <fullName evidence="6">DUF1741-domain-containing protein</fullName>
    </submittedName>
</protein>
<accession>A0A9P4MNK2</accession>
<proteinExistence type="predicted"/>
<feature type="domain" description="Armadillo-like helical" evidence="5">
    <location>
        <begin position="400"/>
        <end position="618"/>
    </location>
</feature>
<comment type="subcellular location">
    <subcellularLocation>
        <location evidence="1">Membrane</location>
    </subcellularLocation>
</comment>
<dbReference type="EMBL" id="ML994066">
    <property type="protein sequence ID" value="KAF2199599.1"/>
    <property type="molecule type" value="Genomic_DNA"/>
</dbReference>
<dbReference type="GO" id="GO:0016020">
    <property type="term" value="C:membrane"/>
    <property type="evidence" value="ECO:0007669"/>
    <property type="project" value="UniProtKB-SubCell"/>
</dbReference>
<evidence type="ECO:0000256" key="1">
    <source>
        <dbReference type="ARBA" id="ARBA00004370"/>
    </source>
</evidence>
<name>A0A9P4MNK2_9PLEO</name>
<keyword evidence="4" id="KW-0472">Membrane</keyword>
<dbReference type="Pfam" id="PF08427">
    <property type="entry name" value="ARMH3_C"/>
    <property type="match status" value="1"/>
</dbReference>
<evidence type="ECO:0000259" key="5">
    <source>
        <dbReference type="SMART" id="SM01158"/>
    </source>
</evidence>
<dbReference type="InterPro" id="IPR039868">
    <property type="entry name" value="ARMD3-like"/>
</dbReference>
<sequence length="619" mass="69839">MEPSPLTQVSRPDTFQPKIVRLYETLFREDEEDDELSEGFWEEFFLLRPDTFRLKQVLDDVSADELLHLQERSQQLFLRATARIRHGRGPSDEAALDTLIAFFHTALSKRYTNPSSDIISIVAGLDNADVAMSDFVASLDFAIRSGRTSSVKLRAIQTALSIVAGAYQTGLISYFTHRDLFPSLMKYVQDCKNPAEALPACYLLGLLVNYNKFEFQNPYRFRLDDFVNDSIIQKIITCFGGTCLLLRDKYVAVQDDMPEGWTLSTTLSYIGLGALAGSRPSSPVPAPEEAKSILASLPGPEAGVLLFIYDFANANKLVCFNLVTLAPEKEGNTPPLSSFLSLTSYLFQHAHRSHRSTLYTYITLFILQILVEDPVLLKRLCSEESKISVRQCRQRPPFLPFIKGDRIAGSVILDLMVDGINHNLRRKLDTNFYILCIGIVLRILSYLSKSKTRIVFHWSELWRSLLAFFRFLTTYASDIKSIPKSSQMIESLVNLLAFALSNGESFFPDSAAYDDFIYKLVETGDMLVKFRDTFRLSASSAAGSINTLIGVSSHYYALLEGKKLSPREVSKVIKLGYDTLSIEAGEGLDRWDRFREADHKTLLKKITRVVVEDTRSLVD</sequence>
<comment type="caution">
    <text evidence="6">The sequence shown here is derived from an EMBL/GenBank/DDBJ whole genome shotgun (WGS) entry which is preliminary data.</text>
</comment>
<evidence type="ECO:0000256" key="3">
    <source>
        <dbReference type="ARBA" id="ARBA00022989"/>
    </source>
</evidence>
<evidence type="ECO:0000313" key="7">
    <source>
        <dbReference type="Proteomes" id="UP000799536"/>
    </source>
</evidence>
<keyword evidence="7" id="KW-1185">Reference proteome</keyword>
<dbReference type="InterPro" id="IPR013636">
    <property type="entry name" value="ARMH3_C"/>
</dbReference>
<keyword evidence="2" id="KW-0812">Transmembrane</keyword>
<gene>
    <name evidence="6" type="ORF">GQ43DRAFT_419888</name>
</gene>
<dbReference type="PANTHER" id="PTHR13608:SF3">
    <property type="entry name" value="ARMADILLO-LIKE HELICAL DOMAIN-CONTAINING PROTEIN 3"/>
    <property type="match status" value="1"/>
</dbReference>
<dbReference type="OrthoDB" id="2012278at2759"/>
<dbReference type="GO" id="GO:0005829">
    <property type="term" value="C:cytosol"/>
    <property type="evidence" value="ECO:0007669"/>
    <property type="project" value="TreeGrafter"/>
</dbReference>
<reference evidence="6" key="1">
    <citation type="journal article" date="2020" name="Stud. Mycol.">
        <title>101 Dothideomycetes genomes: a test case for predicting lifestyles and emergence of pathogens.</title>
        <authorList>
            <person name="Haridas S."/>
            <person name="Albert R."/>
            <person name="Binder M."/>
            <person name="Bloem J."/>
            <person name="Labutti K."/>
            <person name="Salamov A."/>
            <person name="Andreopoulos B."/>
            <person name="Baker S."/>
            <person name="Barry K."/>
            <person name="Bills G."/>
            <person name="Bluhm B."/>
            <person name="Cannon C."/>
            <person name="Castanera R."/>
            <person name="Culley D."/>
            <person name="Daum C."/>
            <person name="Ezra D."/>
            <person name="Gonzalez J."/>
            <person name="Henrissat B."/>
            <person name="Kuo A."/>
            <person name="Liang C."/>
            <person name="Lipzen A."/>
            <person name="Lutzoni F."/>
            <person name="Magnuson J."/>
            <person name="Mondo S."/>
            <person name="Nolan M."/>
            <person name="Ohm R."/>
            <person name="Pangilinan J."/>
            <person name="Park H.-J."/>
            <person name="Ramirez L."/>
            <person name="Alfaro M."/>
            <person name="Sun H."/>
            <person name="Tritt A."/>
            <person name="Yoshinaga Y."/>
            <person name="Zwiers L.-H."/>
            <person name="Turgeon B."/>
            <person name="Goodwin S."/>
            <person name="Spatafora J."/>
            <person name="Crous P."/>
            <person name="Grigoriev I."/>
        </authorList>
    </citation>
    <scope>NUCLEOTIDE SEQUENCE</scope>
    <source>
        <strain evidence="6">ATCC 74209</strain>
    </source>
</reference>
<keyword evidence="3" id="KW-1133">Transmembrane helix</keyword>
<evidence type="ECO:0000256" key="4">
    <source>
        <dbReference type="ARBA" id="ARBA00023136"/>
    </source>
</evidence>
<dbReference type="PANTHER" id="PTHR13608">
    <property type="entry name" value="ARMADILLO-LIKE HELICAL DOMAIN-CONTAINING PROTEIN 3"/>
    <property type="match status" value="1"/>
</dbReference>